<evidence type="ECO:0000256" key="3">
    <source>
        <dbReference type="SAM" id="SignalP"/>
    </source>
</evidence>
<evidence type="ECO:0000313" key="5">
    <source>
        <dbReference type="Proteomes" id="UP001195483"/>
    </source>
</evidence>
<dbReference type="Proteomes" id="UP001195483">
    <property type="component" value="Unassembled WGS sequence"/>
</dbReference>
<protein>
    <submittedName>
        <fullName evidence="4">Uncharacterized protein</fullName>
    </submittedName>
</protein>
<feature type="transmembrane region" description="Helical" evidence="2">
    <location>
        <begin position="194"/>
        <end position="215"/>
    </location>
</feature>
<evidence type="ECO:0000256" key="2">
    <source>
        <dbReference type="SAM" id="Phobius"/>
    </source>
</evidence>
<comment type="caution">
    <text evidence="4">The sequence shown here is derived from an EMBL/GenBank/DDBJ whole genome shotgun (WGS) entry which is preliminary data.</text>
</comment>
<organism evidence="4 5">
    <name type="scientific">Potamilus streckersoni</name>
    <dbReference type="NCBI Taxonomy" id="2493646"/>
    <lineage>
        <taxon>Eukaryota</taxon>
        <taxon>Metazoa</taxon>
        <taxon>Spiralia</taxon>
        <taxon>Lophotrochozoa</taxon>
        <taxon>Mollusca</taxon>
        <taxon>Bivalvia</taxon>
        <taxon>Autobranchia</taxon>
        <taxon>Heteroconchia</taxon>
        <taxon>Palaeoheterodonta</taxon>
        <taxon>Unionida</taxon>
        <taxon>Unionoidea</taxon>
        <taxon>Unionidae</taxon>
        <taxon>Ambleminae</taxon>
        <taxon>Lampsilini</taxon>
        <taxon>Potamilus</taxon>
    </lineage>
</organism>
<accession>A0AAE0SVJ2</accession>
<feature type="region of interest" description="Disordered" evidence="1">
    <location>
        <begin position="257"/>
        <end position="291"/>
    </location>
</feature>
<evidence type="ECO:0000313" key="4">
    <source>
        <dbReference type="EMBL" id="KAK3598728.1"/>
    </source>
</evidence>
<reference evidence="4" key="1">
    <citation type="journal article" date="2021" name="Genome Biol. Evol.">
        <title>A High-Quality Reference Genome for a Parasitic Bivalve with Doubly Uniparental Inheritance (Bivalvia: Unionida).</title>
        <authorList>
            <person name="Smith C.H."/>
        </authorList>
    </citation>
    <scope>NUCLEOTIDE SEQUENCE</scope>
    <source>
        <strain evidence="4">CHS0354</strain>
    </source>
</reference>
<keyword evidence="2" id="KW-0472">Membrane</keyword>
<dbReference type="AlphaFoldDB" id="A0AAE0SVJ2"/>
<dbReference type="EMBL" id="JAEAOA010001034">
    <property type="protein sequence ID" value="KAK3598728.1"/>
    <property type="molecule type" value="Genomic_DNA"/>
</dbReference>
<gene>
    <name evidence="4" type="ORF">CHS0354_016837</name>
</gene>
<keyword evidence="2" id="KW-1133">Transmembrane helix</keyword>
<sequence length="427" mass="47785">MFKARWQIAVIIFVLFIKFCPGKRRYKQFWDPKVNEMIVDEQGYDGIRSKEDGTDDTERKYLPDKVQNDMNLSDYSTKCTGRSSCYNCFRKKYSVSLVNLYSGILYTTLVQSADTNSSFEKAIFGGSVLLVNLYSGKLYTTRLLKTDTNSSFGKAIFGGPSTSIGSDVNTSAPTNIADTSQSSGKTSHIEWTQVIHTASTIIIILIIVAVSVPCVKRYVDRRLRTLKKDTENEQEPLQIPMEDFNVNRTIVADELQESDQDNHDWTVDSSTESAEGQCESETEDKTLGQSNNDFNTVGQSCSCRDSPWKKCNKRNLKPRIVMVKPHMKVNEMPPIENVEVNALVDEYSNVSSSILHPESHGSSNTDDEETTHVKSAYCNEQVSSTVEQTNDADGICFEESQQADLHNEDPMTTGIPSEGDLFGADPH</sequence>
<keyword evidence="5" id="KW-1185">Reference proteome</keyword>
<proteinExistence type="predicted"/>
<feature type="signal peptide" evidence="3">
    <location>
        <begin position="1"/>
        <end position="22"/>
    </location>
</feature>
<reference evidence="4" key="2">
    <citation type="journal article" date="2021" name="Genome Biol. Evol.">
        <title>Developing a high-quality reference genome for a parasitic bivalve with doubly uniparental inheritance (Bivalvia: Unionida).</title>
        <authorList>
            <person name="Smith C.H."/>
        </authorList>
    </citation>
    <scope>NUCLEOTIDE SEQUENCE</scope>
    <source>
        <strain evidence="4">CHS0354</strain>
        <tissue evidence="4">Mantle</tissue>
    </source>
</reference>
<feature type="chain" id="PRO_5041912058" evidence="3">
    <location>
        <begin position="23"/>
        <end position="427"/>
    </location>
</feature>
<keyword evidence="2" id="KW-0812">Transmembrane</keyword>
<feature type="region of interest" description="Disordered" evidence="1">
    <location>
        <begin position="397"/>
        <end position="427"/>
    </location>
</feature>
<evidence type="ECO:0000256" key="1">
    <source>
        <dbReference type="SAM" id="MobiDB-lite"/>
    </source>
</evidence>
<keyword evidence="3" id="KW-0732">Signal</keyword>
<name>A0AAE0SVJ2_9BIVA</name>
<reference evidence="4" key="3">
    <citation type="submission" date="2023-05" db="EMBL/GenBank/DDBJ databases">
        <authorList>
            <person name="Smith C.H."/>
        </authorList>
    </citation>
    <scope>NUCLEOTIDE SEQUENCE</scope>
    <source>
        <strain evidence="4">CHS0354</strain>
        <tissue evidence="4">Mantle</tissue>
    </source>
</reference>